<proteinExistence type="predicted"/>
<evidence type="ECO:0008006" key="4">
    <source>
        <dbReference type="Google" id="ProtNLM"/>
    </source>
</evidence>
<gene>
    <name evidence="2" type="ORF">GFK26_18525</name>
</gene>
<evidence type="ECO:0000313" key="3">
    <source>
        <dbReference type="Proteomes" id="UP000326780"/>
    </source>
</evidence>
<feature type="region of interest" description="Disordered" evidence="1">
    <location>
        <begin position="99"/>
        <end position="123"/>
    </location>
</feature>
<organism evidence="2 3">
    <name type="scientific">Variovorax paradoxus</name>
    <dbReference type="NCBI Taxonomy" id="34073"/>
    <lineage>
        <taxon>Bacteria</taxon>
        <taxon>Pseudomonadati</taxon>
        <taxon>Pseudomonadota</taxon>
        <taxon>Betaproteobacteria</taxon>
        <taxon>Burkholderiales</taxon>
        <taxon>Comamonadaceae</taxon>
        <taxon>Variovorax</taxon>
    </lineage>
</organism>
<reference evidence="2 3" key="1">
    <citation type="submission" date="2019-10" db="EMBL/GenBank/DDBJ databases">
        <title>Complete genome sequence of Variovorax paradoxus 5C-2.</title>
        <authorList>
            <person name="Gogoleva N.E."/>
            <person name="Balkin A.S."/>
        </authorList>
    </citation>
    <scope>NUCLEOTIDE SEQUENCE [LARGE SCALE GENOMIC DNA]</scope>
    <source>
        <strain evidence="2 3">5C-2</strain>
    </source>
</reference>
<evidence type="ECO:0000256" key="1">
    <source>
        <dbReference type="SAM" id="MobiDB-lite"/>
    </source>
</evidence>
<evidence type="ECO:0000313" key="2">
    <source>
        <dbReference type="EMBL" id="QFZ84623.1"/>
    </source>
</evidence>
<dbReference type="RefSeq" id="WP_153283245.1">
    <property type="nucleotide sequence ID" value="NZ_CP045644.1"/>
</dbReference>
<dbReference type="AlphaFoldDB" id="A0A5Q0M510"/>
<dbReference type="EMBL" id="CP045644">
    <property type="protein sequence ID" value="QFZ84623.1"/>
    <property type="molecule type" value="Genomic_DNA"/>
</dbReference>
<protein>
    <recommendedName>
        <fullName evidence="4">Phage tail assembly protein</fullName>
    </recommendedName>
</protein>
<name>A0A5Q0M510_VARPD</name>
<sequence length="123" mass="13151">MKILNLDQYAEVKRRVTLKGVKHDVEEVSVQDFVNNFAAAEKLEADHANGVPMGEGVNLSVRAIMASVPTLDEATIRALKMPQMAALLQFIRGELDPEIAKDAPGAAPAEGEEAPEGADAKKA</sequence>
<accession>A0A5Q0M510</accession>
<dbReference type="Proteomes" id="UP000326780">
    <property type="component" value="Chromosome"/>
</dbReference>